<dbReference type="PANTHER" id="PTHR45832:SF22">
    <property type="entry name" value="SERINE_THREONINE-PROTEIN KINASE SAMKA-RELATED"/>
    <property type="match status" value="1"/>
</dbReference>
<comment type="similarity">
    <text evidence="1">Belongs to the protein kinase superfamily. STE Ser/Thr protein kinase family. STE20 subfamily.</text>
</comment>
<dbReference type="PROSITE" id="PS00108">
    <property type="entry name" value="PROTEIN_KINASE_ST"/>
    <property type="match status" value="1"/>
</dbReference>
<dbReference type="PROSITE" id="PS50011">
    <property type="entry name" value="PROTEIN_KINASE_DOM"/>
    <property type="match status" value="1"/>
</dbReference>
<dbReference type="InterPro" id="IPR000772">
    <property type="entry name" value="Ricin_B_lectin"/>
</dbReference>
<name>A0ABQ4B325_9ACTN</name>
<dbReference type="Pfam" id="PF00652">
    <property type="entry name" value="Ricin_B_lectin"/>
    <property type="match status" value="1"/>
</dbReference>
<comment type="caution">
    <text evidence="6">The sequence shown here is derived from an EMBL/GenBank/DDBJ whole genome shotgun (WGS) entry which is preliminary data.</text>
</comment>
<evidence type="ECO:0000313" key="7">
    <source>
        <dbReference type="Proteomes" id="UP000624709"/>
    </source>
</evidence>
<evidence type="ECO:0000256" key="1">
    <source>
        <dbReference type="ARBA" id="ARBA00008874"/>
    </source>
</evidence>
<dbReference type="Gene3D" id="1.10.510.10">
    <property type="entry name" value="Transferase(Phosphotransferase) domain 1"/>
    <property type="match status" value="1"/>
</dbReference>
<keyword evidence="3" id="KW-0067">ATP-binding</keyword>
<protein>
    <recommendedName>
        <fullName evidence="5">Protein kinase domain-containing protein</fullName>
    </recommendedName>
</protein>
<evidence type="ECO:0000259" key="5">
    <source>
        <dbReference type="PROSITE" id="PS50011"/>
    </source>
</evidence>
<dbReference type="SUPFAM" id="SSF56112">
    <property type="entry name" value="Protein kinase-like (PK-like)"/>
    <property type="match status" value="1"/>
</dbReference>
<reference evidence="6 7" key="1">
    <citation type="submission" date="2021-01" db="EMBL/GenBank/DDBJ databases">
        <title>Whole genome shotgun sequence of Actinoplanes palleronii NBRC 14916.</title>
        <authorList>
            <person name="Komaki H."/>
            <person name="Tamura T."/>
        </authorList>
    </citation>
    <scope>NUCLEOTIDE SEQUENCE [LARGE SCALE GENOMIC DNA]</scope>
    <source>
        <strain evidence="6 7">NBRC 14916</strain>
    </source>
</reference>
<keyword evidence="2" id="KW-0547">Nucleotide-binding</keyword>
<dbReference type="Gene3D" id="3.30.200.20">
    <property type="entry name" value="Phosphorylase Kinase, domain 1"/>
    <property type="match status" value="1"/>
</dbReference>
<dbReference type="Gene3D" id="2.80.10.50">
    <property type="match status" value="1"/>
</dbReference>
<organism evidence="6 7">
    <name type="scientific">Actinoplanes palleronii</name>
    <dbReference type="NCBI Taxonomy" id="113570"/>
    <lineage>
        <taxon>Bacteria</taxon>
        <taxon>Bacillati</taxon>
        <taxon>Actinomycetota</taxon>
        <taxon>Actinomycetes</taxon>
        <taxon>Micromonosporales</taxon>
        <taxon>Micromonosporaceae</taxon>
        <taxon>Actinoplanes</taxon>
    </lineage>
</organism>
<dbReference type="SMART" id="SM00220">
    <property type="entry name" value="S_TKc"/>
    <property type="match status" value="1"/>
</dbReference>
<dbReference type="InterPro" id="IPR008271">
    <property type="entry name" value="Ser/Thr_kinase_AS"/>
</dbReference>
<dbReference type="Pfam" id="PF00069">
    <property type="entry name" value="Pkinase"/>
    <property type="match status" value="1"/>
</dbReference>
<feature type="compositionally biased region" description="Low complexity" evidence="4">
    <location>
        <begin position="334"/>
        <end position="354"/>
    </location>
</feature>
<evidence type="ECO:0000313" key="6">
    <source>
        <dbReference type="EMBL" id="GIE65072.1"/>
    </source>
</evidence>
<sequence length="612" mass="61720">MGRVWAARDELLGRDVAIKELVPPAGLTEDALRGLRERSIREARAIAQVDQANVVRVFDVVFDSGDPWIVMELVPSRSLYDVLQAEGPMAPDQVARVGLGVLAALRAAHRAGLLHRDVKPGNVLLAHDGRVVLTDFGLATLAGDSSMTSTGVVLGSPSYLAPERALDAEIGPAADLWSLGATLYAAVEGRPPYAKSSPMATLAALATELPAPPARAGALRPALVALLQRDPAQRADAETAYRLLMAAAEQDGPAAAQARFNEQPFATPPLAAPAAAPADGATPPAAAPASGATPPAAAEATPVNGATPAAAPPSKEVTPVNGATPAATPPGKGVTSADSSATTAAAAGPAPVVPTKGSTSATADLAPERPAPAPAGRPRWRRRSLVAGAILLIVAGVGAQQMLSAPEGAAETQSPGVIAVSSGPALTPAGAPAAVPSARPTRANAPSARPGATTGKPAQPTKPPAGTVTVTVTPSTAKPTATTAATTTEPAPVGRQIRNHGTGTCLYAPSTTGLLKLWACTGAATQMFSFPADGTMRVRGQCAQISSTANGTQLRLAGCTGGTAQQFNYNAASDLTSGWGYKCLDVPDANTANGVTAQIWECSGADNQKWTY</sequence>
<evidence type="ECO:0000256" key="4">
    <source>
        <dbReference type="SAM" id="MobiDB-lite"/>
    </source>
</evidence>
<dbReference type="EMBL" id="BOMS01000015">
    <property type="protein sequence ID" value="GIE65072.1"/>
    <property type="molecule type" value="Genomic_DNA"/>
</dbReference>
<proteinExistence type="inferred from homology"/>
<accession>A0ABQ4B325</accession>
<dbReference type="PANTHER" id="PTHR45832">
    <property type="entry name" value="SERINE/THREONINE-PROTEIN KINASE SAMKA-RELATED-RELATED"/>
    <property type="match status" value="1"/>
</dbReference>
<feature type="region of interest" description="Disordered" evidence="4">
    <location>
        <begin position="420"/>
        <end position="496"/>
    </location>
</feature>
<dbReference type="InterPro" id="IPR035992">
    <property type="entry name" value="Ricin_B-like_lectins"/>
</dbReference>
<feature type="domain" description="Protein kinase" evidence="5">
    <location>
        <begin position="1"/>
        <end position="244"/>
    </location>
</feature>
<keyword evidence="7" id="KW-1185">Reference proteome</keyword>
<evidence type="ECO:0000256" key="3">
    <source>
        <dbReference type="ARBA" id="ARBA00022840"/>
    </source>
</evidence>
<dbReference type="SMART" id="SM00458">
    <property type="entry name" value="RICIN"/>
    <property type="match status" value="1"/>
</dbReference>
<evidence type="ECO:0000256" key="2">
    <source>
        <dbReference type="ARBA" id="ARBA00022741"/>
    </source>
</evidence>
<feature type="compositionally biased region" description="Low complexity" evidence="4">
    <location>
        <begin position="272"/>
        <end position="302"/>
    </location>
</feature>
<dbReference type="InterPro" id="IPR000719">
    <property type="entry name" value="Prot_kinase_dom"/>
</dbReference>
<dbReference type="Proteomes" id="UP000624709">
    <property type="component" value="Unassembled WGS sequence"/>
</dbReference>
<gene>
    <name evidence="6" type="ORF">Apa02nite_011800</name>
</gene>
<dbReference type="SUPFAM" id="SSF50370">
    <property type="entry name" value="Ricin B-like lectins"/>
    <property type="match status" value="1"/>
</dbReference>
<feature type="compositionally biased region" description="Low complexity" evidence="4">
    <location>
        <begin position="464"/>
        <end position="493"/>
    </location>
</feature>
<dbReference type="InterPro" id="IPR051931">
    <property type="entry name" value="PAK3-like"/>
</dbReference>
<dbReference type="PROSITE" id="PS50231">
    <property type="entry name" value="RICIN_B_LECTIN"/>
    <property type="match status" value="1"/>
</dbReference>
<dbReference type="CDD" id="cd14014">
    <property type="entry name" value="STKc_PknB_like"/>
    <property type="match status" value="1"/>
</dbReference>
<feature type="compositionally biased region" description="Low complexity" evidence="4">
    <location>
        <begin position="424"/>
        <end position="436"/>
    </location>
</feature>
<dbReference type="InterPro" id="IPR011009">
    <property type="entry name" value="Kinase-like_dom_sf"/>
</dbReference>
<feature type="region of interest" description="Disordered" evidence="4">
    <location>
        <begin position="267"/>
        <end position="379"/>
    </location>
</feature>